<keyword evidence="3" id="KW-1185">Reference proteome</keyword>
<name>A0A2I1FZN5_9GLOM</name>
<comment type="caution">
    <text evidence="2">The sequence shown here is derived from an EMBL/GenBank/DDBJ whole genome shotgun (WGS) entry which is preliminary data.</text>
</comment>
<dbReference type="AlphaFoldDB" id="A0A2I1FZN5"/>
<gene>
    <name evidence="2" type="ORF">RhiirA4_453073</name>
</gene>
<evidence type="ECO:0000313" key="3">
    <source>
        <dbReference type="Proteomes" id="UP000234323"/>
    </source>
</evidence>
<accession>A0A2I1FZN5</accession>
<dbReference type="VEuPathDB" id="FungiDB:FUN_000957"/>
<feature type="region of interest" description="Disordered" evidence="1">
    <location>
        <begin position="1"/>
        <end position="50"/>
    </location>
</feature>
<proteinExistence type="predicted"/>
<organism evidence="2 3">
    <name type="scientific">Rhizophagus irregularis</name>
    <dbReference type="NCBI Taxonomy" id="588596"/>
    <lineage>
        <taxon>Eukaryota</taxon>
        <taxon>Fungi</taxon>
        <taxon>Fungi incertae sedis</taxon>
        <taxon>Mucoromycota</taxon>
        <taxon>Glomeromycotina</taxon>
        <taxon>Glomeromycetes</taxon>
        <taxon>Glomerales</taxon>
        <taxon>Glomeraceae</taxon>
        <taxon>Rhizophagus</taxon>
    </lineage>
</organism>
<protein>
    <submittedName>
        <fullName evidence="2">Uncharacterized protein</fullName>
    </submittedName>
</protein>
<reference evidence="2 3" key="1">
    <citation type="submission" date="2015-10" db="EMBL/GenBank/DDBJ databases">
        <title>Genome analyses suggest a sexual origin of heterokaryosis in a supposedly ancient asexual fungus.</title>
        <authorList>
            <person name="Ropars J."/>
            <person name="Sedzielewska K."/>
            <person name="Noel J."/>
            <person name="Charron P."/>
            <person name="Farinelli L."/>
            <person name="Marton T."/>
            <person name="Kruger M."/>
            <person name="Pelin A."/>
            <person name="Brachmann A."/>
            <person name="Corradi N."/>
        </authorList>
    </citation>
    <scope>NUCLEOTIDE SEQUENCE [LARGE SCALE GENOMIC DNA]</scope>
    <source>
        <strain evidence="2 3">A4</strain>
    </source>
</reference>
<dbReference type="EMBL" id="LLXI01000077">
    <property type="protein sequence ID" value="PKY39813.1"/>
    <property type="molecule type" value="Genomic_DNA"/>
</dbReference>
<feature type="compositionally biased region" description="Polar residues" evidence="1">
    <location>
        <begin position="9"/>
        <end position="18"/>
    </location>
</feature>
<dbReference type="Proteomes" id="UP000234323">
    <property type="component" value="Unassembled WGS sequence"/>
</dbReference>
<sequence>MARGRITKGASSVVTRNTRSARGRERKNKSFEHEEIPKSDTSNKHLKKDEISDDLIRTPLESINNNLNQDNPENTSYFANQELNNMDQTSILTNTPIQSHFITDENEDRLPTFNTRSIPKSQYFDNPNKKFNPDRPFSLRVDPEFSVMDSSFAMIDRDLENPELLSRQKNALNQSTLRSQTIEGNIPSKSMDKETTINLVMEQCKLLFLRTRNPSKEMRGNLIMKIIPTIDPISKEFKALYTKTREYFDNFRHTFNKDMASLAKDLLVKTSNNNPTNENIKQFVAGKVWRQKLSKYLDASNYTEFKRSPSSLKSLETFVAESLRIHVEYLIAVQNKKKPSYNEDVLLKIKKLDQLTFQLFIPSASRRNYVNELIINQIDIDVLSDDE</sequence>
<evidence type="ECO:0000313" key="2">
    <source>
        <dbReference type="EMBL" id="PKY39813.1"/>
    </source>
</evidence>
<feature type="compositionally biased region" description="Basic and acidic residues" evidence="1">
    <location>
        <begin position="28"/>
        <end position="50"/>
    </location>
</feature>
<evidence type="ECO:0000256" key="1">
    <source>
        <dbReference type="SAM" id="MobiDB-lite"/>
    </source>
</evidence>